<proteinExistence type="predicted"/>
<accession>A0A2M8KRA6</accession>
<dbReference type="AlphaFoldDB" id="A0A2M8KRA6"/>
<keyword evidence="1" id="KW-1133">Transmembrane helix</keyword>
<comment type="caution">
    <text evidence="2">The sequence shown here is derived from an EMBL/GenBank/DDBJ whole genome shotgun (WGS) entry which is preliminary data.</text>
</comment>
<name>A0A2M8KRA6_9BACT</name>
<protein>
    <submittedName>
        <fullName evidence="2">Uncharacterized protein</fullName>
    </submittedName>
</protein>
<keyword evidence="1" id="KW-0472">Membrane</keyword>
<dbReference type="PANTHER" id="PTHR44395">
    <property type="match status" value="1"/>
</dbReference>
<gene>
    <name evidence="2" type="ORF">COU88_04945</name>
</gene>
<sequence length="124" mass="14517">MIIDSMIGMRAWIREHTLLFLFIVTFLLYTPSLFGKFVWDDEDFVYANTYVQQFQVDKFFTENAIAGRGGKQSNYYRPIQETIYALEYKMVGQNPFLYHLDNNILHALVGVVLYLVLLEIGAPY</sequence>
<dbReference type="PANTHER" id="PTHR44395:SF1">
    <property type="entry name" value="PROTEIN O-MANNOSYL-TRANSFERASE TMTC3"/>
    <property type="match status" value="1"/>
</dbReference>
<reference evidence="3" key="1">
    <citation type="submission" date="2017-09" db="EMBL/GenBank/DDBJ databases">
        <title>Depth-based differentiation of microbial function through sediment-hosted aquifers and enrichment of novel symbionts in the deep terrestrial subsurface.</title>
        <authorList>
            <person name="Probst A.J."/>
            <person name="Ladd B."/>
            <person name="Jarett J.K."/>
            <person name="Geller-Mcgrath D.E."/>
            <person name="Sieber C.M.K."/>
            <person name="Emerson J.B."/>
            <person name="Anantharaman K."/>
            <person name="Thomas B.C."/>
            <person name="Malmstrom R."/>
            <person name="Stieglmeier M."/>
            <person name="Klingl A."/>
            <person name="Woyke T."/>
            <person name="Ryan C.M."/>
            <person name="Banfield J.F."/>
        </authorList>
    </citation>
    <scope>NUCLEOTIDE SEQUENCE [LARGE SCALE GENOMIC DNA]</scope>
</reference>
<dbReference type="Proteomes" id="UP000229554">
    <property type="component" value="Unassembled WGS sequence"/>
</dbReference>
<feature type="non-terminal residue" evidence="2">
    <location>
        <position position="124"/>
    </location>
</feature>
<evidence type="ECO:0000313" key="3">
    <source>
        <dbReference type="Proteomes" id="UP000229554"/>
    </source>
</evidence>
<evidence type="ECO:0000256" key="1">
    <source>
        <dbReference type="SAM" id="Phobius"/>
    </source>
</evidence>
<organism evidence="2 3">
    <name type="scientific">Candidatus Roizmanbacteria bacterium CG10_big_fil_rev_8_21_14_0_10_39_6</name>
    <dbReference type="NCBI Taxonomy" id="1974853"/>
    <lineage>
        <taxon>Bacteria</taxon>
        <taxon>Candidatus Roizmaniibacteriota</taxon>
    </lineage>
</organism>
<evidence type="ECO:0000313" key="2">
    <source>
        <dbReference type="EMBL" id="PJE62448.1"/>
    </source>
</evidence>
<keyword evidence="1" id="KW-0812">Transmembrane</keyword>
<feature type="transmembrane region" description="Helical" evidence="1">
    <location>
        <begin position="104"/>
        <end position="122"/>
    </location>
</feature>
<dbReference type="EMBL" id="PFED01000202">
    <property type="protein sequence ID" value="PJE62448.1"/>
    <property type="molecule type" value="Genomic_DNA"/>
</dbReference>